<keyword evidence="1" id="KW-0001">2Fe-2S</keyword>
<dbReference type="EMBL" id="CP039291">
    <property type="protein sequence ID" value="QCB95300.1"/>
    <property type="molecule type" value="Genomic_DNA"/>
</dbReference>
<dbReference type="InterPro" id="IPR018967">
    <property type="entry name" value="FeS-contain_CDGSH-typ"/>
</dbReference>
<keyword evidence="4" id="KW-0411">Iron-sulfur</keyword>
<evidence type="ECO:0000256" key="1">
    <source>
        <dbReference type="ARBA" id="ARBA00022714"/>
    </source>
</evidence>
<evidence type="ECO:0000256" key="2">
    <source>
        <dbReference type="ARBA" id="ARBA00022723"/>
    </source>
</evidence>
<dbReference type="GO" id="GO:0051537">
    <property type="term" value="F:2 iron, 2 sulfur cluster binding"/>
    <property type="evidence" value="ECO:0007669"/>
    <property type="project" value="UniProtKB-KW"/>
</dbReference>
<dbReference type="AlphaFoldDB" id="A0A4P7SM18"/>
<keyword evidence="3" id="KW-0408">Iron</keyword>
<dbReference type="Pfam" id="PF09360">
    <property type="entry name" value="zf-CDGSH"/>
    <property type="match status" value="1"/>
</dbReference>
<evidence type="ECO:0000313" key="7">
    <source>
        <dbReference type="Proteomes" id="UP000296469"/>
    </source>
</evidence>
<dbReference type="Gene3D" id="3.40.5.90">
    <property type="entry name" value="CDGSH iron-sulfur domain, mitoNEET-type"/>
    <property type="match status" value="1"/>
</dbReference>
<evidence type="ECO:0000256" key="4">
    <source>
        <dbReference type="ARBA" id="ARBA00023014"/>
    </source>
</evidence>
<sequence>MPARVSVTFCPDGPVLVRGDVDLHDEDGTPIEKPRPTVALCRCGGSAIKPWCDGTHKVNGYRSRD</sequence>
<proteinExistence type="predicted"/>
<dbReference type="OrthoDB" id="9800162at2"/>
<dbReference type="GO" id="GO:0046872">
    <property type="term" value="F:metal ion binding"/>
    <property type="evidence" value="ECO:0007669"/>
    <property type="project" value="UniProtKB-KW"/>
</dbReference>
<keyword evidence="7" id="KW-1185">Reference proteome</keyword>
<evidence type="ECO:0000256" key="3">
    <source>
        <dbReference type="ARBA" id="ARBA00023004"/>
    </source>
</evidence>
<evidence type="ECO:0000259" key="5">
    <source>
        <dbReference type="SMART" id="SM00704"/>
    </source>
</evidence>
<dbReference type="Proteomes" id="UP000296469">
    <property type="component" value="Chromosome"/>
</dbReference>
<reference evidence="6 7" key="1">
    <citation type="submission" date="2019-04" db="EMBL/GenBank/DDBJ databases">
        <title>Isolation and identification of Cellulomonas shaoxiangyii sp. Nov. isolated from feces of the Tibetan antelopes (Pantholops hodgsonii) in the Qinghai-Tibet plateau of China.</title>
        <authorList>
            <person name="Tian Z."/>
        </authorList>
    </citation>
    <scope>NUCLEOTIDE SEQUENCE [LARGE SCALE GENOMIC DNA]</scope>
    <source>
        <strain evidence="6 7">Z28</strain>
    </source>
</reference>
<keyword evidence="2" id="KW-0479">Metal-binding</keyword>
<dbReference type="KEGG" id="celz:E5225_09220"/>
<dbReference type="GO" id="GO:0005737">
    <property type="term" value="C:cytoplasm"/>
    <property type="evidence" value="ECO:0007669"/>
    <property type="project" value="UniProtKB-ARBA"/>
</dbReference>
<organism evidence="6 7">
    <name type="scientific">Cellulomonas shaoxiangyii</name>
    <dbReference type="NCBI Taxonomy" id="2566013"/>
    <lineage>
        <taxon>Bacteria</taxon>
        <taxon>Bacillati</taxon>
        <taxon>Actinomycetota</taxon>
        <taxon>Actinomycetes</taxon>
        <taxon>Micrococcales</taxon>
        <taxon>Cellulomonadaceae</taxon>
        <taxon>Cellulomonas</taxon>
    </lineage>
</organism>
<dbReference type="InterPro" id="IPR042216">
    <property type="entry name" value="MitoNEET_CISD"/>
</dbReference>
<feature type="domain" description="Iron-binding zinc finger CDGSH type" evidence="5">
    <location>
        <begin position="18"/>
        <end position="62"/>
    </location>
</feature>
<dbReference type="SMART" id="SM00704">
    <property type="entry name" value="ZnF_CDGSH"/>
    <property type="match status" value="1"/>
</dbReference>
<evidence type="ECO:0000313" key="6">
    <source>
        <dbReference type="EMBL" id="QCB95300.1"/>
    </source>
</evidence>
<protein>
    <submittedName>
        <fullName evidence="6">CDGSH iron-sulfur domain-containing protein</fullName>
    </submittedName>
</protein>
<accession>A0A4P7SM18</accession>
<name>A0A4P7SM18_9CELL</name>
<gene>
    <name evidence="6" type="ORF">E5225_09220</name>
</gene>